<comment type="catalytic activity">
    <reaction evidence="1">
        <text>ATP + protein L-histidine = ADP + protein N-phospho-L-histidine.</text>
        <dbReference type="EC" id="2.7.13.3"/>
    </reaction>
</comment>
<dbReference type="AlphaFoldDB" id="A0A2U2BMN3"/>
<keyword evidence="10 19" id="KW-1133">Transmembrane helix</keyword>
<reference evidence="23 24" key="2">
    <citation type="submission" date="2018-05" db="EMBL/GenBank/DDBJ databases">
        <authorList>
            <person name="Lanie J.A."/>
            <person name="Ng W.-L."/>
            <person name="Kazmierczak K.M."/>
            <person name="Andrzejewski T.M."/>
            <person name="Davidsen T.M."/>
            <person name="Wayne K.J."/>
            <person name="Tettelin H."/>
            <person name="Glass J.I."/>
            <person name="Rusch D."/>
            <person name="Podicherti R."/>
            <person name="Tsui H.-C.T."/>
            <person name="Winkler M.E."/>
        </authorList>
    </citation>
    <scope>NUCLEOTIDE SEQUENCE [LARGE SCALE GENOMIC DNA]</scope>
    <source>
        <strain evidence="23 24">YBY</strain>
    </source>
</reference>
<feature type="transmembrane region" description="Helical" evidence="19">
    <location>
        <begin position="80"/>
        <end position="103"/>
    </location>
</feature>
<keyword evidence="8" id="KW-0547">Nucleotide-binding</keyword>
<keyword evidence="4" id="KW-1003">Cell membrane</keyword>
<dbReference type="PRINTS" id="PR00344">
    <property type="entry name" value="BCTRLSENSOR"/>
</dbReference>
<evidence type="ECO:0000256" key="9">
    <source>
        <dbReference type="ARBA" id="ARBA00022840"/>
    </source>
</evidence>
<dbReference type="CDD" id="cd16922">
    <property type="entry name" value="HATPase_EvgS-ArcB-TorS-like"/>
    <property type="match status" value="1"/>
</dbReference>
<evidence type="ECO:0000256" key="17">
    <source>
        <dbReference type="PROSITE-ProRule" id="PRU00169"/>
    </source>
</evidence>
<evidence type="ECO:0000256" key="3">
    <source>
        <dbReference type="ARBA" id="ARBA00012438"/>
    </source>
</evidence>
<dbReference type="SMART" id="SM00387">
    <property type="entry name" value="HATPase_c"/>
    <property type="match status" value="1"/>
</dbReference>
<dbReference type="Pfam" id="PF00512">
    <property type="entry name" value="HisKA"/>
    <property type="match status" value="1"/>
</dbReference>
<keyword evidence="13 19" id="KW-0472">Membrane</keyword>
<evidence type="ECO:0000256" key="11">
    <source>
        <dbReference type="ARBA" id="ARBA00023012"/>
    </source>
</evidence>
<dbReference type="GO" id="GO:0005886">
    <property type="term" value="C:plasma membrane"/>
    <property type="evidence" value="ECO:0007669"/>
    <property type="project" value="UniProtKB-SubCell"/>
</dbReference>
<feature type="domain" description="Response regulatory" evidence="21">
    <location>
        <begin position="901"/>
        <end position="1015"/>
    </location>
</feature>
<dbReference type="SUPFAM" id="SSF47384">
    <property type="entry name" value="Homodimeric domain of signal transducing histidine kinase"/>
    <property type="match status" value="1"/>
</dbReference>
<dbReference type="InterPro" id="IPR036641">
    <property type="entry name" value="HPT_dom_sf"/>
</dbReference>
<feature type="domain" description="HPt" evidence="22">
    <location>
        <begin position="1016"/>
        <end position="1108"/>
    </location>
</feature>
<evidence type="ECO:0000259" key="21">
    <source>
        <dbReference type="PROSITE" id="PS50110"/>
    </source>
</evidence>
<dbReference type="InterPro" id="IPR003661">
    <property type="entry name" value="HisK_dim/P_dom"/>
</dbReference>
<dbReference type="InterPro" id="IPR005467">
    <property type="entry name" value="His_kinase_dom"/>
</dbReference>
<keyword evidence="7" id="KW-0732">Signal</keyword>
<feature type="modified residue" description="4-aspartylphosphate" evidence="17">
    <location>
        <position position="950"/>
    </location>
</feature>
<dbReference type="PROSITE" id="PS50894">
    <property type="entry name" value="HPT"/>
    <property type="match status" value="1"/>
</dbReference>
<dbReference type="SUPFAM" id="SSF47226">
    <property type="entry name" value="Histidine-containing phosphotransfer domain, HPT domain"/>
    <property type="match status" value="1"/>
</dbReference>
<dbReference type="FunFam" id="3.30.565.10:FF:000010">
    <property type="entry name" value="Sensor histidine kinase RcsC"/>
    <property type="match status" value="1"/>
</dbReference>
<keyword evidence="11" id="KW-0902">Two-component regulatory system</keyword>
<reference evidence="23 24" key="1">
    <citation type="submission" date="2018-05" db="EMBL/GenBank/DDBJ databases">
        <title>Genome Sequence of an Efficient Indole-Degrading Bacterium, Alcaligenes sp.YBY.</title>
        <authorList>
            <person name="Yang B."/>
        </authorList>
    </citation>
    <scope>NUCLEOTIDE SEQUENCE [LARGE SCALE GENOMIC DNA]</scope>
    <source>
        <strain evidence="23 24">YBY</strain>
    </source>
</reference>
<evidence type="ECO:0000256" key="4">
    <source>
        <dbReference type="ARBA" id="ARBA00022475"/>
    </source>
</evidence>
<dbReference type="InterPro" id="IPR008207">
    <property type="entry name" value="Sig_transdc_His_kin_Hpt_dom"/>
</dbReference>
<evidence type="ECO:0000313" key="24">
    <source>
        <dbReference type="Proteomes" id="UP000245216"/>
    </source>
</evidence>
<keyword evidence="9" id="KW-0067">ATP-binding</keyword>
<evidence type="ECO:0000256" key="12">
    <source>
        <dbReference type="ARBA" id="ARBA00023026"/>
    </source>
</evidence>
<feature type="domain" description="Histidine kinase" evidence="20">
    <location>
        <begin position="543"/>
        <end position="763"/>
    </location>
</feature>
<keyword evidence="23" id="KW-0808">Transferase</keyword>
<evidence type="ECO:0000256" key="5">
    <source>
        <dbReference type="ARBA" id="ARBA00022553"/>
    </source>
</evidence>
<dbReference type="CDD" id="cd17546">
    <property type="entry name" value="REC_hyHK_CKI1_RcsC-like"/>
    <property type="match status" value="1"/>
</dbReference>
<evidence type="ECO:0000256" key="8">
    <source>
        <dbReference type="ARBA" id="ARBA00022741"/>
    </source>
</evidence>
<accession>A0A2U2BMN3</accession>
<dbReference type="PANTHER" id="PTHR45339">
    <property type="entry name" value="HYBRID SIGNAL TRANSDUCTION HISTIDINE KINASE J"/>
    <property type="match status" value="1"/>
</dbReference>
<evidence type="ECO:0000256" key="18">
    <source>
        <dbReference type="SAM" id="Coils"/>
    </source>
</evidence>
<evidence type="ECO:0000256" key="14">
    <source>
        <dbReference type="ARBA" id="ARBA00058004"/>
    </source>
</evidence>
<comment type="caution">
    <text evidence="23">The sequence shown here is derived from an EMBL/GenBank/DDBJ whole genome shotgun (WGS) entry which is preliminary data.</text>
</comment>
<dbReference type="CDD" id="cd00082">
    <property type="entry name" value="HisKA"/>
    <property type="match status" value="1"/>
</dbReference>
<dbReference type="InterPro" id="IPR004358">
    <property type="entry name" value="Sig_transdc_His_kin-like_C"/>
</dbReference>
<dbReference type="CDD" id="cd00088">
    <property type="entry name" value="HPT"/>
    <property type="match status" value="1"/>
</dbReference>
<dbReference type="SMART" id="SM00388">
    <property type="entry name" value="HisKA"/>
    <property type="match status" value="1"/>
</dbReference>
<sequence>MVRRRHGCPADQAFAHGCLARQSAASDALSLPVNCDSCTAIATRDGMIRQDLPRTATPRRTMANSPFNRMTRRSRGHTRLLLGVIPVSFILLGALVVGGQHFFSNERHRLESDFTVTVAYIHEQERFLAQLKADASKLEAGPEPEPPPVESGHAVSIWRPTASVSFSMICEQHCRAPKEAYGTMGADLADSFASFWALSYFPSGYLFLFHPDMEDSLSIPELESSRTDTVLPIASHKEARQHIQPPDKLVSSPSAVKWVSLPEHPLHMLGIIPLSLPGLPVPGADPTRFQAMSLFDKGRLREFFNQSEAPLGYRFWLHHTEQGLLIGKDDSPDLTQDGFTFSLQGLAFQMRDPSGTWTGRYLIGPSQLLDSTWVPLGTVAFLLLSLLGGLAYARWYGHRVVEPARQAQQALLESQDFNRNLIDTSPVALCVISKEKRQIIFGNAQALEWLELEAGDLLPEQAPLSLALNELQQQGPDASEGKVDLPDGRSLHLACAPSRYHEQDVLLCVLMDLTAQEEIQRELERARTAADEASSAKSAFLATMSHEIRTPLYGVLGSLELLSMTELDGQQHQQVDRIQGASRQLLQIISDILDISRIEAGQTHVQSVSLDPVELVQDCTATYSAMAQQKNLLLFCHVDPDVPRSVLGDPLHIRQVLSNLISNAVKFTQAGHIIVRLRQERVTQGKAQLLFQVADSGVGIEHERQDKLFTPFYVAHSGEHTIRGAGLGLSICARLTELMGSQIQLTSEPGLGSSFSFTLNLPLEPAQEQTRPAPDLQGMTLHVRTPHAELSESICTWFKRWNAQAQAVLPSYPLTGKAEDILLDVMMPGSKPAPHWPGLYVSVSARDGSATLPEADGTNPESIARALERWQTQQHATPVQEAKTAPPVKTAIKAPGRPGLHVLVAEDNPLNQATLREQLERLGCQVTLAQDGEEALSLWDGNNHDLLLTDVNMPNMTGYELARRLRAQGMSAPIIGITANAMRDEAQRCTQSGMNACLVKPMNLATLGNLLESLISSPVPQRYRAIFRSTMSKDLEALEQALQEQNSTNSQAILHRMAGALVVMGLHEIADRVKELEQNFRQNTQQTETQIQTAVAVCNALRDLIEQA</sequence>
<dbReference type="InterPro" id="IPR036097">
    <property type="entry name" value="HisK_dim/P_sf"/>
</dbReference>
<dbReference type="GO" id="GO:0005524">
    <property type="term" value="F:ATP binding"/>
    <property type="evidence" value="ECO:0007669"/>
    <property type="project" value="UniProtKB-KW"/>
</dbReference>
<dbReference type="Pfam" id="PF00072">
    <property type="entry name" value="Response_reg"/>
    <property type="match status" value="1"/>
</dbReference>
<protein>
    <recommendedName>
        <fullName evidence="15">Virulence sensor protein BvgS</fullName>
        <ecNumber evidence="3">2.7.13.3</ecNumber>
    </recommendedName>
</protein>
<feature type="modified residue" description="Phosphohistidine" evidence="16">
    <location>
        <position position="1055"/>
    </location>
</feature>
<organism evidence="23 24">
    <name type="scientific">Alcaligenes faecalis</name>
    <dbReference type="NCBI Taxonomy" id="511"/>
    <lineage>
        <taxon>Bacteria</taxon>
        <taxon>Pseudomonadati</taxon>
        <taxon>Pseudomonadota</taxon>
        <taxon>Betaproteobacteria</taxon>
        <taxon>Burkholderiales</taxon>
        <taxon>Alcaligenaceae</taxon>
        <taxon>Alcaligenes</taxon>
    </lineage>
</organism>
<evidence type="ECO:0000256" key="13">
    <source>
        <dbReference type="ARBA" id="ARBA00023136"/>
    </source>
</evidence>
<dbReference type="InterPro" id="IPR001789">
    <property type="entry name" value="Sig_transdc_resp-reg_receiver"/>
</dbReference>
<evidence type="ECO:0000259" key="22">
    <source>
        <dbReference type="PROSITE" id="PS50894"/>
    </source>
</evidence>
<dbReference type="Gene3D" id="3.40.50.2300">
    <property type="match status" value="1"/>
</dbReference>
<dbReference type="SUPFAM" id="SSF52172">
    <property type="entry name" value="CheY-like"/>
    <property type="match status" value="1"/>
</dbReference>
<dbReference type="Proteomes" id="UP000245216">
    <property type="component" value="Unassembled WGS sequence"/>
</dbReference>
<evidence type="ECO:0000256" key="2">
    <source>
        <dbReference type="ARBA" id="ARBA00004651"/>
    </source>
</evidence>
<dbReference type="Pfam" id="PF02518">
    <property type="entry name" value="HATPase_c"/>
    <property type="match status" value="1"/>
</dbReference>
<comment type="function">
    <text evidence="14">Member of the two-component regulatory system BvgS/BvgA. Phosphorylates BvgA via a four-step phosphorelay in response to environmental signals.</text>
</comment>
<evidence type="ECO:0000256" key="19">
    <source>
        <dbReference type="SAM" id="Phobius"/>
    </source>
</evidence>
<dbReference type="SUPFAM" id="SSF55874">
    <property type="entry name" value="ATPase domain of HSP90 chaperone/DNA topoisomerase II/histidine kinase"/>
    <property type="match status" value="1"/>
</dbReference>
<dbReference type="InterPro" id="IPR003594">
    <property type="entry name" value="HATPase_dom"/>
</dbReference>
<proteinExistence type="predicted"/>
<evidence type="ECO:0000256" key="15">
    <source>
        <dbReference type="ARBA" id="ARBA00070152"/>
    </source>
</evidence>
<keyword evidence="6 19" id="KW-0812">Transmembrane</keyword>
<evidence type="ECO:0000256" key="7">
    <source>
        <dbReference type="ARBA" id="ARBA00022729"/>
    </source>
</evidence>
<keyword evidence="23" id="KW-0418">Kinase</keyword>
<evidence type="ECO:0000256" key="1">
    <source>
        <dbReference type="ARBA" id="ARBA00000085"/>
    </source>
</evidence>
<dbReference type="SUPFAM" id="SSF55785">
    <property type="entry name" value="PYP-like sensor domain (PAS domain)"/>
    <property type="match status" value="1"/>
</dbReference>
<dbReference type="PROSITE" id="PS50110">
    <property type="entry name" value="RESPONSE_REGULATORY"/>
    <property type="match status" value="1"/>
</dbReference>
<keyword evidence="5 17" id="KW-0597">Phosphoprotein</keyword>
<comment type="subcellular location">
    <subcellularLocation>
        <location evidence="2">Cell membrane</location>
        <topology evidence="2">Multi-pass membrane protein</topology>
    </subcellularLocation>
</comment>
<dbReference type="PANTHER" id="PTHR45339:SF1">
    <property type="entry name" value="HYBRID SIGNAL TRANSDUCTION HISTIDINE KINASE J"/>
    <property type="match status" value="1"/>
</dbReference>
<keyword evidence="12" id="KW-0843">Virulence</keyword>
<dbReference type="PROSITE" id="PS50109">
    <property type="entry name" value="HIS_KIN"/>
    <property type="match status" value="1"/>
</dbReference>
<dbReference type="InterPro" id="IPR036890">
    <property type="entry name" value="HATPase_C_sf"/>
</dbReference>
<evidence type="ECO:0000256" key="16">
    <source>
        <dbReference type="PROSITE-ProRule" id="PRU00110"/>
    </source>
</evidence>
<feature type="coiled-coil region" evidence="18">
    <location>
        <begin position="1028"/>
        <end position="1086"/>
    </location>
</feature>
<evidence type="ECO:0000256" key="6">
    <source>
        <dbReference type="ARBA" id="ARBA00022692"/>
    </source>
</evidence>
<dbReference type="Gene3D" id="3.30.565.10">
    <property type="entry name" value="Histidine kinase-like ATPase, C-terminal domain"/>
    <property type="match status" value="1"/>
</dbReference>
<name>A0A2U2BMN3_ALCFA</name>
<dbReference type="EC" id="2.7.13.3" evidence="3"/>
<dbReference type="Gene3D" id="1.10.287.130">
    <property type="match status" value="1"/>
</dbReference>
<dbReference type="InterPro" id="IPR011006">
    <property type="entry name" value="CheY-like_superfamily"/>
</dbReference>
<dbReference type="EMBL" id="QEXO01000001">
    <property type="protein sequence ID" value="PWE15268.1"/>
    <property type="molecule type" value="Genomic_DNA"/>
</dbReference>
<dbReference type="Gene3D" id="1.20.120.160">
    <property type="entry name" value="HPT domain"/>
    <property type="match status" value="1"/>
</dbReference>
<dbReference type="InterPro" id="IPR035965">
    <property type="entry name" value="PAS-like_dom_sf"/>
</dbReference>
<dbReference type="SMART" id="SM00448">
    <property type="entry name" value="REC"/>
    <property type="match status" value="1"/>
</dbReference>
<keyword evidence="18" id="KW-0175">Coiled coil</keyword>
<dbReference type="STRING" id="511.UZ73_04295"/>
<evidence type="ECO:0000313" key="23">
    <source>
        <dbReference type="EMBL" id="PWE15268.1"/>
    </source>
</evidence>
<evidence type="ECO:0000256" key="10">
    <source>
        <dbReference type="ARBA" id="ARBA00022989"/>
    </source>
</evidence>
<dbReference type="GO" id="GO:0000155">
    <property type="term" value="F:phosphorelay sensor kinase activity"/>
    <property type="evidence" value="ECO:0007669"/>
    <property type="project" value="InterPro"/>
</dbReference>
<dbReference type="Pfam" id="PF01627">
    <property type="entry name" value="Hpt"/>
    <property type="match status" value="1"/>
</dbReference>
<dbReference type="Gene3D" id="3.30.450.20">
    <property type="entry name" value="PAS domain"/>
    <property type="match status" value="1"/>
</dbReference>
<gene>
    <name evidence="23" type="ORF">DF183_00560</name>
</gene>
<evidence type="ECO:0000259" key="20">
    <source>
        <dbReference type="PROSITE" id="PS50109"/>
    </source>
</evidence>